<dbReference type="InterPro" id="IPR042214">
    <property type="entry name" value="TruD_catalytic"/>
</dbReference>
<dbReference type="GO" id="GO:0003723">
    <property type="term" value="F:RNA binding"/>
    <property type="evidence" value="ECO:0007669"/>
    <property type="project" value="InterPro"/>
</dbReference>
<dbReference type="SUPFAM" id="SSF55120">
    <property type="entry name" value="Pseudouridine synthase"/>
    <property type="match status" value="1"/>
</dbReference>
<gene>
    <name evidence="2" type="ORF">JYZ213_LOCUS12145</name>
</gene>
<dbReference type="PANTHER" id="PTHR13326:SF21">
    <property type="entry name" value="PSEUDOURIDYLATE SYNTHASE PUS7L"/>
    <property type="match status" value="1"/>
</dbReference>
<dbReference type="Gene3D" id="3.30.2350.20">
    <property type="entry name" value="TruD, catalytic domain"/>
    <property type="match status" value="1"/>
</dbReference>
<evidence type="ECO:0000313" key="2">
    <source>
        <dbReference type="EMBL" id="CAF0930557.1"/>
    </source>
</evidence>
<protein>
    <submittedName>
        <fullName evidence="2">Uncharacterized protein</fullName>
    </submittedName>
</protein>
<comment type="caution">
    <text evidence="2">The sequence shown here is derived from an EMBL/GenBank/DDBJ whole genome shotgun (WGS) entry which is preliminary data.</text>
</comment>
<dbReference type="GO" id="GO:0009982">
    <property type="term" value="F:pseudouridine synthase activity"/>
    <property type="evidence" value="ECO:0007669"/>
    <property type="project" value="InterPro"/>
</dbReference>
<feature type="region of interest" description="Disordered" evidence="1">
    <location>
        <begin position="88"/>
        <end position="112"/>
    </location>
</feature>
<dbReference type="GO" id="GO:0001522">
    <property type="term" value="P:pseudouridine synthesis"/>
    <property type="evidence" value="ECO:0007669"/>
    <property type="project" value="InterPro"/>
</dbReference>
<feature type="compositionally biased region" description="Acidic residues" evidence="1">
    <location>
        <begin position="103"/>
        <end position="112"/>
    </location>
</feature>
<accession>A0A814BKF5</accession>
<dbReference type="GO" id="GO:0005634">
    <property type="term" value="C:nucleus"/>
    <property type="evidence" value="ECO:0007669"/>
    <property type="project" value="TreeGrafter"/>
</dbReference>
<dbReference type="Proteomes" id="UP000663845">
    <property type="component" value="Unassembled WGS sequence"/>
</dbReference>
<sequence length="112" mass="13128">MKYHVKDYSLPGNYRQFLIHPGQIEYKVVSYDNIDDDPLKSDYDRLMNNENNVIPKLNKYTGLILGFSLPKSSYATMALREILHRNESQLQTHHQQDNQSLETTDEIEDIVL</sequence>
<organism evidence="2 3">
    <name type="scientific">Adineta steineri</name>
    <dbReference type="NCBI Taxonomy" id="433720"/>
    <lineage>
        <taxon>Eukaryota</taxon>
        <taxon>Metazoa</taxon>
        <taxon>Spiralia</taxon>
        <taxon>Gnathifera</taxon>
        <taxon>Rotifera</taxon>
        <taxon>Eurotatoria</taxon>
        <taxon>Bdelloidea</taxon>
        <taxon>Adinetida</taxon>
        <taxon>Adinetidae</taxon>
        <taxon>Adineta</taxon>
    </lineage>
</organism>
<dbReference type="PANTHER" id="PTHR13326">
    <property type="entry name" value="TRNA PSEUDOURIDINE SYNTHASE D"/>
    <property type="match status" value="1"/>
</dbReference>
<dbReference type="AlphaFoldDB" id="A0A814BKF5"/>
<evidence type="ECO:0000313" key="3">
    <source>
        <dbReference type="Proteomes" id="UP000663845"/>
    </source>
</evidence>
<dbReference type="EMBL" id="CAJNOG010000093">
    <property type="protein sequence ID" value="CAF0930557.1"/>
    <property type="molecule type" value="Genomic_DNA"/>
</dbReference>
<dbReference type="InterPro" id="IPR001656">
    <property type="entry name" value="PsdUridine_synth_TruD"/>
</dbReference>
<feature type="compositionally biased region" description="Polar residues" evidence="1">
    <location>
        <begin position="88"/>
        <end position="102"/>
    </location>
</feature>
<dbReference type="InterPro" id="IPR020103">
    <property type="entry name" value="PsdUridine_synth_cat_dom_sf"/>
</dbReference>
<name>A0A814BKF5_9BILA</name>
<evidence type="ECO:0000256" key="1">
    <source>
        <dbReference type="SAM" id="MobiDB-lite"/>
    </source>
</evidence>
<reference evidence="2" key="1">
    <citation type="submission" date="2021-02" db="EMBL/GenBank/DDBJ databases">
        <authorList>
            <person name="Nowell W R."/>
        </authorList>
    </citation>
    <scope>NUCLEOTIDE SEQUENCE</scope>
</reference>
<proteinExistence type="predicted"/>